<feature type="region of interest" description="Disordered" evidence="7">
    <location>
        <begin position="198"/>
        <end position="307"/>
    </location>
</feature>
<keyword evidence="4" id="KW-0804">Transcription</keyword>
<feature type="compositionally biased region" description="Gly residues" evidence="7">
    <location>
        <begin position="256"/>
        <end position="275"/>
    </location>
</feature>
<dbReference type="InterPro" id="IPR036910">
    <property type="entry name" value="HMG_box_dom_sf"/>
</dbReference>
<evidence type="ECO:0000256" key="3">
    <source>
        <dbReference type="ARBA" id="ARBA00023125"/>
    </source>
</evidence>
<proteinExistence type="predicted"/>
<feature type="compositionally biased region" description="Gly residues" evidence="7">
    <location>
        <begin position="546"/>
        <end position="560"/>
    </location>
</feature>
<dbReference type="PROSITE" id="PS50118">
    <property type="entry name" value="HMG_BOX_2"/>
    <property type="match status" value="1"/>
</dbReference>
<evidence type="ECO:0000313" key="9">
    <source>
        <dbReference type="EMBL" id="CAL8127299.1"/>
    </source>
</evidence>
<feature type="compositionally biased region" description="Gly residues" evidence="7">
    <location>
        <begin position="220"/>
        <end position="239"/>
    </location>
</feature>
<dbReference type="SUPFAM" id="SSF47095">
    <property type="entry name" value="HMG-box"/>
    <property type="match status" value="1"/>
</dbReference>
<dbReference type="PANTHER" id="PTHR10270:SF324">
    <property type="entry name" value="SOX DOMAIN-CONTAINING PROTEIN DICHAETE-RELATED"/>
    <property type="match status" value="1"/>
</dbReference>
<feature type="compositionally biased region" description="Gly residues" evidence="7">
    <location>
        <begin position="80"/>
        <end position="109"/>
    </location>
</feature>
<feature type="compositionally biased region" description="Low complexity" evidence="7">
    <location>
        <begin position="458"/>
        <end position="531"/>
    </location>
</feature>
<feature type="compositionally biased region" description="Low complexity" evidence="7">
    <location>
        <begin position="110"/>
        <end position="125"/>
    </location>
</feature>
<feature type="compositionally biased region" description="Low complexity" evidence="7">
    <location>
        <begin position="418"/>
        <end position="441"/>
    </location>
</feature>
<protein>
    <recommendedName>
        <fullName evidence="8">HMG box domain-containing protein</fullName>
    </recommendedName>
</protein>
<dbReference type="Pfam" id="PF00505">
    <property type="entry name" value="HMG_box"/>
    <property type="match status" value="1"/>
</dbReference>
<evidence type="ECO:0000256" key="4">
    <source>
        <dbReference type="ARBA" id="ARBA00023163"/>
    </source>
</evidence>
<evidence type="ECO:0000259" key="8">
    <source>
        <dbReference type="PROSITE" id="PS50118"/>
    </source>
</evidence>
<dbReference type="InterPro" id="IPR009071">
    <property type="entry name" value="HMG_box_dom"/>
</dbReference>
<dbReference type="Gene3D" id="1.10.30.10">
    <property type="entry name" value="High mobility group box domain"/>
    <property type="match status" value="1"/>
</dbReference>
<keyword evidence="2" id="KW-0805">Transcription regulation</keyword>
<comment type="caution">
    <text evidence="9">The sequence shown here is derived from an EMBL/GenBank/DDBJ whole genome shotgun (WGS) entry which is preliminary data.</text>
</comment>
<reference evidence="9 10" key="1">
    <citation type="submission" date="2024-08" db="EMBL/GenBank/DDBJ databases">
        <authorList>
            <person name="Cucini C."/>
            <person name="Frati F."/>
        </authorList>
    </citation>
    <scope>NUCLEOTIDE SEQUENCE [LARGE SCALE GENOMIC DNA]</scope>
</reference>
<dbReference type="Pfam" id="PF12336">
    <property type="entry name" value="SOXp"/>
    <property type="match status" value="1"/>
</dbReference>
<evidence type="ECO:0000256" key="2">
    <source>
        <dbReference type="ARBA" id="ARBA00023015"/>
    </source>
</evidence>
<dbReference type="InterPro" id="IPR022097">
    <property type="entry name" value="SOX_fam"/>
</dbReference>
<organism evidence="9 10">
    <name type="scientific">Orchesella dallaii</name>
    <dbReference type="NCBI Taxonomy" id="48710"/>
    <lineage>
        <taxon>Eukaryota</taxon>
        <taxon>Metazoa</taxon>
        <taxon>Ecdysozoa</taxon>
        <taxon>Arthropoda</taxon>
        <taxon>Hexapoda</taxon>
        <taxon>Collembola</taxon>
        <taxon>Entomobryomorpha</taxon>
        <taxon>Entomobryoidea</taxon>
        <taxon>Orchesellidae</taxon>
        <taxon>Orchesellinae</taxon>
        <taxon>Orchesella</taxon>
    </lineage>
</organism>
<dbReference type="SMART" id="SM00398">
    <property type="entry name" value="HMG"/>
    <property type="match status" value="1"/>
</dbReference>
<dbReference type="InterPro" id="IPR050140">
    <property type="entry name" value="SRY-related_HMG-box_TF-like"/>
</dbReference>
<comment type="subcellular location">
    <subcellularLocation>
        <location evidence="1">Nucleus</location>
    </subcellularLocation>
</comment>
<feature type="compositionally biased region" description="Gly residues" evidence="7">
    <location>
        <begin position="442"/>
        <end position="457"/>
    </location>
</feature>
<dbReference type="CDD" id="cd22028">
    <property type="entry name" value="HMG-box_SoxA_SoxB_SoxG"/>
    <property type="match status" value="1"/>
</dbReference>
<feature type="region of interest" description="Disordered" evidence="7">
    <location>
        <begin position="43"/>
        <end position="133"/>
    </location>
</feature>
<feature type="region of interest" description="Disordered" evidence="7">
    <location>
        <begin position="390"/>
        <end position="561"/>
    </location>
</feature>
<keyword evidence="3 6" id="KW-0238">DNA-binding</keyword>
<evidence type="ECO:0000256" key="6">
    <source>
        <dbReference type="PROSITE-ProRule" id="PRU00267"/>
    </source>
</evidence>
<gene>
    <name evidence="9" type="ORF">ODALV1_LOCUS21772</name>
</gene>
<dbReference type="Proteomes" id="UP001642540">
    <property type="component" value="Unassembled WGS sequence"/>
</dbReference>
<dbReference type="EMBL" id="CAXLJM020000072">
    <property type="protein sequence ID" value="CAL8127299.1"/>
    <property type="molecule type" value="Genomic_DNA"/>
</dbReference>
<keyword evidence="5 6" id="KW-0539">Nucleus</keyword>
<feature type="region of interest" description="Disordered" evidence="7">
    <location>
        <begin position="1"/>
        <end position="26"/>
    </location>
</feature>
<evidence type="ECO:0000256" key="7">
    <source>
        <dbReference type="SAM" id="MobiDB-lite"/>
    </source>
</evidence>
<feature type="compositionally biased region" description="Low complexity" evidence="7">
    <location>
        <begin position="51"/>
        <end position="62"/>
    </location>
</feature>
<feature type="domain" description="HMG box" evidence="8">
    <location>
        <begin position="129"/>
        <end position="200"/>
    </location>
</feature>
<sequence>MASFWRGDLAPLDPSGSPLSHHHSGMLIDDIKPNPANLVHSHPSYNLDLRSPPSIIPHSISPVQTGIHGHHGQNPNSHGHMGGGGQNHPGGGGGHGPPGQGQHGHGQNGPGLNNKSNNNNNNNNNIERVKRPMNAFMVWSRGQRRKMAQENPKMHNSEISKRLGAEWKLLSETEKRPFIDEAKRLRYDMAVHMKEHPDYKYRPRRKTKTLLKKDKYPMNGPGGPGGHHGGGHGGPGGVQQNGPSALMDNRSTSNGPGSGGSSASGGSNGPGGLGGNPNSVPSSALNHHHGLSNHGPSHPHHNLNPRDLYSHQAINGYMPNGYALMSDPSAYSDYVENLSRTYGKAAFYDHESGYMNPNMYSRYEMSPASAPAMSSSPYLNGSYAMYASSTTPVGSSSGGGNSGGTPSNHNAPSPYALGSVSSVGSCVSPSPKEAMSPNSNHGGNGGGVCNNGGGGGSSANISSSSSNNRSSSSNNSNNNCSTNNLNSSNNGRSSSNNNTNNNLHSPASSSASSHSQHMMSPPPHFMAAAAAAHHHKGYPLHSSNGSSGGPQGLYPGGHPGGDLRQMISMYLPPHHASLEGHSHVINNNNIHSHHPYATPSSEMGNNTMIPTL</sequence>
<keyword evidence="10" id="KW-1185">Reference proteome</keyword>
<dbReference type="PANTHER" id="PTHR10270">
    <property type="entry name" value="SOX TRANSCRIPTION FACTOR"/>
    <property type="match status" value="1"/>
</dbReference>
<evidence type="ECO:0000313" key="10">
    <source>
        <dbReference type="Proteomes" id="UP001642540"/>
    </source>
</evidence>
<evidence type="ECO:0000256" key="5">
    <source>
        <dbReference type="ARBA" id="ARBA00023242"/>
    </source>
</evidence>
<accession>A0ABP1RE95</accession>
<feature type="DNA-binding region" description="HMG box" evidence="6">
    <location>
        <begin position="129"/>
        <end position="200"/>
    </location>
</feature>
<evidence type="ECO:0000256" key="1">
    <source>
        <dbReference type="ARBA" id="ARBA00004123"/>
    </source>
</evidence>
<name>A0ABP1RE95_9HEXA</name>
<feature type="compositionally biased region" description="Basic residues" evidence="7">
    <location>
        <begin position="286"/>
        <end position="303"/>
    </location>
</feature>